<keyword evidence="1" id="KW-0732">Signal</keyword>
<evidence type="ECO:0000313" key="2">
    <source>
        <dbReference type="Proteomes" id="UP000492821"/>
    </source>
</evidence>
<reference evidence="2" key="1">
    <citation type="journal article" date="2013" name="Genetics">
        <title>The draft genome and transcriptome of Panagrellus redivivus are shaped by the harsh demands of a free-living lifestyle.</title>
        <authorList>
            <person name="Srinivasan J."/>
            <person name="Dillman A.R."/>
            <person name="Macchietto M.G."/>
            <person name="Heikkinen L."/>
            <person name="Lakso M."/>
            <person name="Fracchia K.M."/>
            <person name="Antoshechkin I."/>
            <person name="Mortazavi A."/>
            <person name="Wong G."/>
            <person name="Sternberg P.W."/>
        </authorList>
    </citation>
    <scope>NUCLEOTIDE SEQUENCE [LARGE SCALE GENOMIC DNA]</scope>
    <source>
        <strain evidence="2">MT8872</strain>
    </source>
</reference>
<protein>
    <submittedName>
        <fullName evidence="3">DUF148 domain-containing protein</fullName>
    </submittedName>
</protein>
<dbReference type="Proteomes" id="UP000492821">
    <property type="component" value="Unassembled WGS sequence"/>
</dbReference>
<proteinExistence type="predicted"/>
<keyword evidence="2" id="KW-1185">Reference proteome</keyword>
<feature type="signal peptide" evidence="1">
    <location>
        <begin position="1"/>
        <end position="21"/>
    </location>
</feature>
<name>A0A7E4W4M2_PANRE</name>
<evidence type="ECO:0000313" key="3">
    <source>
        <dbReference type="WBParaSite" id="Pan_g7487.t1"/>
    </source>
</evidence>
<organism evidence="2 3">
    <name type="scientific">Panagrellus redivivus</name>
    <name type="common">Microworm</name>
    <dbReference type="NCBI Taxonomy" id="6233"/>
    <lineage>
        <taxon>Eukaryota</taxon>
        <taxon>Metazoa</taxon>
        <taxon>Ecdysozoa</taxon>
        <taxon>Nematoda</taxon>
        <taxon>Chromadorea</taxon>
        <taxon>Rhabditida</taxon>
        <taxon>Tylenchina</taxon>
        <taxon>Panagrolaimomorpha</taxon>
        <taxon>Panagrolaimoidea</taxon>
        <taxon>Panagrolaimidae</taxon>
        <taxon>Panagrellus</taxon>
    </lineage>
</organism>
<accession>A0A7E4W4M2</accession>
<sequence length="231" mass="25574">MLAKFVLGLCIFCLISGSADADDLTLIESCTLKVKEYLGTNQTAQDDYKALLSNGSDVLQYQIHLILQVCPTDEANVTAEFISSNSEVITKLAAFTKTLSEEDVAEFVNLQKTGQFAKMISFVKDQYDNANETEQETLKELMRSLIPMLLKNFNASDAVTNYFNSLTPDALVNIVDIAETHNVTALKQTVIGTFNSLNTTANEREQIGRFIDSIHNLKNIAASRSQQKSSR</sequence>
<dbReference type="AlphaFoldDB" id="A0A7E4W4M2"/>
<dbReference type="WBParaSite" id="Pan_g7487.t1">
    <property type="protein sequence ID" value="Pan_g7487.t1"/>
    <property type="gene ID" value="Pan_g7487"/>
</dbReference>
<evidence type="ECO:0000256" key="1">
    <source>
        <dbReference type="SAM" id="SignalP"/>
    </source>
</evidence>
<reference evidence="3" key="2">
    <citation type="submission" date="2020-10" db="UniProtKB">
        <authorList>
            <consortium name="WormBaseParasite"/>
        </authorList>
    </citation>
    <scope>IDENTIFICATION</scope>
</reference>
<feature type="chain" id="PRO_5028801307" evidence="1">
    <location>
        <begin position="22"/>
        <end position="231"/>
    </location>
</feature>